<proteinExistence type="predicted"/>
<sequence length="109" mass="11463">MAAEPGWENSLAAFVPALRACLAGDLTGFIDDVGPAANARLAVRVRRGAVTERCLVSASGQVAMRLKLPDAPPPEPAATAYFLERRCVDARRLAAPDGTVLGWLAYPAC</sequence>
<organism evidence="1 2">
    <name type="scientific">Belnapia rosea</name>
    <dbReference type="NCBI Taxonomy" id="938405"/>
    <lineage>
        <taxon>Bacteria</taxon>
        <taxon>Pseudomonadati</taxon>
        <taxon>Pseudomonadota</taxon>
        <taxon>Alphaproteobacteria</taxon>
        <taxon>Acetobacterales</taxon>
        <taxon>Roseomonadaceae</taxon>
        <taxon>Belnapia</taxon>
    </lineage>
</organism>
<protein>
    <submittedName>
        <fullName evidence="1">Uncharacterized protein</fullName>
    </submittedName>
</protein>
<dbReference type="AlphaFoldDB" id="A0A1G6WTL7"/>
<accession>A0A1G6WTL7</accession>
<dbReference type="RefSeq" id="WP_090664098.1">
    <property type="nucleotide sequence ID" value="NZ_FMZX01000011.1"/>
</dbReference>
<evidence type="ECO:0000313" key="1">
    <source>
        <dbReference type="EMBL" id="SDD69164.1"/>
    </source>
</evidence>
<evidence type="ECO:0000313" key="2">
    <source>
        <dbReference type="Proteomes" id="UP000198925"/>
    </source>
</evidence>
<dbReference type="Proteomes" id="UP000198925">
    <property type="component" value="Unassembled WGS sequence"/>
</dbReference>
<gene>
    <name evidence="1" type="ORF">SAMN04487779_101153</name>
</gene>
<name>A0A1G6WTL7_9PROT</name>
<reference evidence="1 2" key="1">
    <citation type="submission" date="2016-10" db="EMBL/GenBank/DDBJ databases">
        <authorList>
            <person name="de Groot N.N."/>
        </authorList>
    </citation>
    <scope>NUCLEOTIDE SEQUENCE [LARGE SCALE GENOMIC DNA]</scope>
    <source>
        <strain evidence="1 2">CPCC 100156</strain>
    </source>
</reference>
<dbReference type="EMBL" id="FMZX01000011">
    <property type="protein sequence ID" value="SDD69164.1"/>
    <property type="molecule type" value="Genomic_DNA"/>
</dbReference>
<keyword evidence="2" id="KW-1185">Reference proteome</keyword>